<dbReference type="AlphaFoldDB" id="A0AAC9BDF3"/>
<evidence type="ECO:0000313" key="1">
    <source>
        <dbReference type="EMBL" id="ANH71745.1"/>
    </source>
</evidence>
<dbReference type="EMBL" id="CP012605">
    <property type="protein sequence ID" value="ANH71745.1"/>
    <property type="molecule type" value="Genomic_DNA"/>
</dbReference>
<evidence type="ECO:0000313" key="2">
    <source>
        <dbReference type="Proteomes" id="UP000077927"/>
    </source>
</evidence>
<accession>A0AAC9BDF3</accession>
<gene>
    <name evidence="1" type="ORF">ACS15_2225</name>
</gene>
<dbReference type="Proteomes" id="UP000077927">
    <property type="component" value="Chromosome 1"/>
</dbReference>
<dbReference type="KEGG" id="rin:ACS15_2225"/>
<proteinExistence type="predicted"/>
<reference evidence="1 2" key="1">
    <citation type="submission" date="2015-09" db="EMBL/GenBank/DDBJ databases">
        <authorList>
            <person name="Xu Y."/>
            <person name="Nagy A."/>
            <person name="Liu N.T."/>
            <person name="Nou X."/>
        </authorList>
    </citation>
    <scope>NUCLEOTIDE SEQUENCE [LARGE SCALE GENOMIC DNA]</scope>
    <source>
        <strain evidence="1 2">FC1138</strain>
    </source>
</reference>
<organism evidence="1 2">
    <name type="scientific">Ralstonia insidiosa</name>
    <dbReference type="NCBI Taxonomy" id="190721"/>
    <lineage>
        <taxon>Bacteria</taxon>
        <taxon>Pseudomonadati</taxon>
        <taxon>Pseudomonadota</taxon>
        <taxon>Betaproteobacteria</taxon>
        <taxon>Burkholderiales</taxon>
        <taxon>Burkholderiaceae</taxon>
        <taxon>Ralstonia</taxon>
    </lineage>
</organism>
<dbReference type="RefSeq" id="WP_021194126.1">
    <property type="nucleotide sequence ID" value="NZ_CP012605.1"/>
</dbReference>
<protein>
    <submittedName>
        <fullName evidence="1">Uncharacterized protein</fullName>
    </submittedName>
</protein>
<name>A0AAC9BDF3_9RALS</name>
<sequence>MERTVQKLHPALTAGQRLTLTGSSTPAFSFQGSWDGGCALHAAAMALAMLGLLTRPLYMSQSRNCAEAMFWRRAEPYYLSGISLDELATVIRELNWGLRPVLFEGAHTQVIQFCEQEILRGWPVIVSWRELRCSQLHAVLVVGIEGQQSGRAFTPHTLLALDSAAAEPTLATYNARLTYRAPDKRTGKGSARAQYVAAHGRHTIELAGALSFRPIATAPTRAKKPP</sequence>